<accession>A0AB39YRJ6</accession>
<gene>
    <name evidence="1" type="ORF">ABQM86_04620</name>
</gene>
<protein>
    <submittedName>
        <fullName evidence="1">Uncharacterized protein</fullName>
    </submittedName>
</protein>
<sequence length="45" mass="5159">MAKFDPEGFQKMMAELNEEDRGAVVVRSPYEDMESDLEYLSTGKN</sequence>
<evidence type="ECO:0000313" key="1">
    <source>
        <dbReference type="EMBL" id="XDV72463.1"/>
    </source>
</evidence>
<dbReference type="RefSeq" id="WP_280626721.1">
    <property type="nucleotide sequence ID" value="NZ_CP165735.1"/>
</dbReference>
<reference evidence="1" key="1">
    <citation type="submission" date="2024-07" db="EMBL/GenBank/DDBJ databases">
        <authorList>
            <person name="Li J."/>
            <person name="Wei H."/>
            <person name="Ma J."/>
        </authorList>
    </citation>
    <scope>NUCLEOTIDE SEQUENCE</scope>
    <source>
        <strain evidence="1">AMU7</strain>
    </source>
</reference>
<name>A0AB39YRJ6_9MICC</name>
<proteinExistence type="predicted"/>
<dbReference type="EMBL" id="CP165735">
    <property type="protein sequence ID" value="XDV72463.1"/>
    <property type="molecule type" value="Genomic_DNA"/>
</dbReference>
<dbReference type="AlphaFoldDB" id="A0AB39YRJ6"/>
<organism evidence="1">
    <name type="scientific">Paenarthrobacter sp. AMU7</name>
    <dbReference type="NCBI Taxonomy" id="3162492"/>
    <lineage>
        <taxon>Bacteria</taxon>
        <taxon>Bacillati</taxon>
        <taxon>Actinomycetota</taxon>
        <taxon>Actinomycetes</taxon>
        <taxon>Micrococcales</taxon>
        <taxon>Micrococcaceae</taxon>
        <taxon>Paenarthrobacter</taxon>
    </lineage>
</organism>